<feature type="compositionally biased region" description="Polar residues" evidence="1">
    <location>
        <begin position="37"/>
        <end position="52"/>
    </location>
</feature>
<feature type="region of interest" description="Disordered" evidence="1">
    <location>
        <begin position="1"/>
        <end position="52"/>
    </location>
</feature>
<gene>
    <name evidence="2" type="ORF">ACFFGV_07785</name>
</gene>
<dbReference type="Proteomes" id="UP001589836">
    <property type="component" value="Unassembled WGS sequence"/>
</dbReference>
<evidence type="ECO:0000313" key="3">
    <source>
        <dbReference type="Proteomes" id="UP001589836"/>
    </source>
</evidence>
<keyword evidence="3" id="KW-1185">Reference proteome</keyword>
<name>A0ABV6LMH2_9BACI</name>
<dbReference type="RefSeq" id="WP_377346320.1">
    <property type="nucleotide sequence ID" value="NZ_JBHLTP010000004.1"/>
</dbReference>
<sequence length="52" mass="5674">MAKIKKNPSEKGKSAASVKGSPNSGPVERFRDDPDHQTTNMQFKKNNTADQG</sequence>
<accession>A0ABV6LMH2</accession>
<organism evidence="2 3">
    <name type="scientific">Pontibacillus salicampi</name>
    <dbReference type="NCBI Taxonomy" id="1449801"/>
    <lineage>
        <taxon>Bacteria</taxon>
        <taxon>Bacillati</taxon>
        <taxon>Bacillota</taxon>
        <taxon>Bacilli</taxon>
        <taxon>Bacillales</taxon>
        <taxon>Bacillaceae</taxon>
        <taxon>Pontibacillus</taxon>
    </lineage>
</organism>
<proteinExistence type="predicted"/>
<evidence type="ECO:0000256" key="1">
    <source>
        <dbReference type="SAM" id="MobiDB-lite"/>
    </source>
</evidence>
<dbReference type="EMBL" id="JBHLTP010000004">
    <property type="protein sequence ID" value="MFC0523484.1"/>
    <property type="molecule type" value="Genomic_DNA"/>
</dbReference>
<comment type="caution">
    <text evidence="2">The sequence shown here is derived from an EMBL/GenBank/DDBJ whole genome shotgun (WGS) entry which is preliminary data.</text>
</comment>
<protein>
    <submittedName>
        <fullName evidence="2">YuzL family protein</fullName>
    </submittedName>
</protein>
<reference evidence="2 3" key="1">
    <citation type="submission" date="2024-09" db="EMBL/GenBank/DDBJ databases">
        <authorList>
            <person name="Sun Q."/>
            <person name="Mori K."/>
        </authorList>
    </citation>
    <scope>NUCLEOTIDE SEQUENCE [LARGE SCALE GENOMIC DNA]</scope>
    <source>
        <strain evidence="2 3">NCAIM B.02529</strain>
    </source>
</reference>
<evidence type="ECO:0000313" key="2">
    <source>
        <dbReference type="EMBL" id="MFC0523484.1"/>
    </source>
</evidence>